<keyword evidence="3" id="KW-0479">Metal-binding</keyword>
<comment type="cofactor">
    <cofactor evidence="1">
        <name>Mg(2+)</name>
        <dbReference type="ChEBI" id="CHEBI:18420"/>
    </cofactor>
</comment>
<dbReference type="OrthoDB" id="42605at2157"/>
<dbReference type="InterPro" id="IPR013341">
    <property type="entry name" value="Mandelate_racemase_N_dom"/>
</dbReference>
<keyword evidence="5" id="KW-0413">Isomerase</keyword>
<feature type="compositionally biased region" description="Low complexity" evidence="6">
    <location>
        <begin position="396"/>
        <end position="407"/>
    </location>
</feature>
<evidence type="ECO:0000256" key="6">
    <source>
        <dbReference type="SAM" id="MobiDB-lite"/>
    </source>
</evidence>
<dbReference type="SFLD" id="SFLDG00180">
    <property type="entry name" value="muconate_cycloisomerase"/>
    <property type="match status" value="1"/>
</dbReference>
<dbReference type="SFLD" id="SFLDS00001">
    <property type="entry name" value="Enolase"/>
    <property type="match status" value="1"/>
</dbReference>
<dbReference type="SMART" id="SM00922">
    <property type="entry name" value="MR_MLE"/>
    <property type="match status" value="1"/>
</dbReference>
<dbReference type="Gene3D" id="3.20.20.120">
    <property type="entry name" value="Enolase-like C-terminal domain"/>
    <property type="match status" value="1"/>
</dbReference>
<evidence type="ECO:0000256" key="5">
    <source>
        <dbReference type="ARBA" id="ARBA00023235"/>
    </source>
</evidence>
<dbReference type="RefSeq" id="WP_058370230.1">
    <property type="nucleotide sequence ID" value="NZ_LNTB01000001.1"/>
</dbReference>
<dbReference type="InterPro" id="IPR029065">
    <property type="entry name" value="Enolase_C-like"/>
</dbReference>
<sequence length="407" mass="43307">MPRIERVEAWRIRAGLRGVFRISYAAHAELENIAVAVALDDGTTGYGEAAPAPRVTWESLEAVEAYAREAGERLRGLRLPDELGEALRRVHAGAPGFSSARAALEAAVLDAASRALGVPLYTLLGGRLRSGLETDYTVSLPGGEALEEIRRGRGRLREAFIEAVEYLVGSRSQPPGDAPFPLPRVQGFRVLKVKLGTGRLEDDVLLAETVYEASGGRAVVRVDANQAWSPKQAVRVIRRLERSLGTALELVEQPVPAGALEGLAEVRRAVETPVAADESARSLEEIARVASMRAADVVNIKVAKVGGPLQAARAASLLEAHGLEAMWGCMVETGLGIAQALHPALASAATRYVDLDSPLFLRENPVENPPRYRARAGRVELEPPGGPGLGPRPRRGATGPAPQSSGL</sequence>
<dbReference type="PANTHER" id="PTHR48073:SF2">
    <property type="entry name" value="O-SUCCINYLBENZOATE SYNTHASE"/>
    <property type="match status" value="1"/>
</dbReference>
<evidence type="ECO:0000259" key="7">
    <source>
        <dbReference type="SMART" id="SM00922"/>
    </source>
</evidence>
<dbReference type="Pfam" id="PF13378">
    <property type="entry name" value="MR_MLE_C"/>
    <property type="match status" value="1"/>
</dbReference>
<dbReference type="InterPro" id="IPR013342">
    <property type="entry name" value="Mandelate_racemase_C"/>
</dbReference>
<comment type="similarity">
    <text evidence="2">Belongs to the mandelate racemase/muconate lactonizing enzyme family.</text>
</comment>
<gene>
    <name evidence="8" type="ORF">CF15_01585</name>
</gene>
<dbReference type="EMBL" id="LNTB01000001">
    <property type="protein sequence ID" value="KSW11554.1"/>
    <property type="molecule type" value="Genomic_DNA"/>
</dbReference>
<feature type="domain" description="Mandelate racemase/muconate lactonizing enzyme C-terminal" evidence="7">
    <location>
        <begin position="157"/>
        <end position="273"/>
    </location>
</feature>
<dbReference type="AlphaFoldDB" id="A0A0V8RU96"/>
<keyword evidence="9" id="KW-1185">Reference proteome</keyword>
<dbReference type="InterPro" id="IPR036849">
    <property type="entry name" value="Enolase-like_C_sf"/>
</dbReference>
<evidence type="ECO:0000256" key="3">
    <source>
        <dbReference type="ARBA" id="ARBA00022723"/>
    </source>
</evidence>
<dbReference type="Proteomes" id="UP000053352">
    <property type="component" value="Unassembled WGS sequence"/>
</dbReference>
<evidence type="ECO:0000256" key="4">
    <source>
        <dbReference type="ARBA" id="ARBA00022842"/>
    </source>
</evidence>
<accession>A0A0V8RU96</accession>
<organism evidence="8 9">
    <name type="scientific">Pyrodictium occultum</name>
    <dbReference type="NCBI Taxonomy" id="2309"/>
    <lineage>
        <taxon>Archaea</taxon>
        <taxon>Thermoproteota</taxon>
        <taxon>Thermoprotei</taxon>
        <taxon>Desulfurococcales</taxon>
        <taxon>Pyrodictiaceae</taxon>
        <taxon>Pyrodictium</taxon>
    </lineage>
</organism>
<dbReference type="GO" id="GO:0046872">
    <property type="term" value="F:metal ion binding"/>
    <property type="evidence" value="ECO:0007669"/>
    <property type="project" value="UniProtKB-KW"/>
</dbReference>
<dbReference type="STRING" id="2309.CF15_01585"/>
<name>A0A0V8RU96_PYROC</name>
<dbReference type="SUPFAM" id="SSF54826">
    <property type="entry name" value="Enolase N-terminal domain-like"/>
    <property type="match status" value="1"/>
</dbReference>
<reference evidence="8 9" key="1">
    <citation type="submission" date="2015-11" db="EMBL/GenBank/DDBJ databases">
        <title>Genome sequence of Pyrodictium occultum PL-19, a marine hyperthermophilic archaeon isolated from Volcano, Italy.</title>
        <authorList>
            <person name="Utturkar S."/>
            <person name="Huber H."/>
            <person name="Leptihn S."/>
            <person name="Brown S."/>
            <person name="Stetter K.O."/>
            <person name="Podar M."/>
        </authorList>
    </citation>
    <scope>NUCLEOTIDE SEQUENCE [LARGE SCALE GENOMIC DNA]</scope>
    <source>
        <strain evidence="8 9">PL-19</strain>
    </source>
</reference>
<proteinExistence type="inferred from homology"/>
<evidence type="ECO:0000313" key="8">
    <source>
        <dbReference type="EMBL" id="KSW11554.1"/>
    </source>
</evidence>
<dbReference type="Gene3D" id="3.30.390.10">
    <property type="entry name" value="Enolase-like, N-terminal domain"/>
    <property type="match status" value="1"/>
</dbReference>
<dbReference type="InterPro" id="IPR034603">
    <property type="entry name" value="Dipeptide_epimerase"/>
</dbReference>
<dbReference type="SUPFAM" id="SSF51604">
    <property type="entry name" value="Enolase C-terminal domain-like"/>
    <property type="match status" value="1"/>
</dbReference>
<dbReference type="CDD" id="cd03319">
    <property type="entry name" value="L-Ala-DL-Glu_epimerase"/>
    <property type="match status" value="1"/>
</dbReference>
<dbReference type="GO" id="GO:0016855">
    <property type="term" value="F:racemase and epimerase activity, acting on amino acids and derivatives"/>
    <property type="evidence" value="ECO:0007669"/>
    <property type="project" value="InterPro"/>
</dbReference>
<evidence type="ECO:0000256" key="2">
    <source>
        <dbReference type="ARBA" id="ARBA00008031"/>
    </source>
</evidence>
<dbReference type="InterPro" id="IPR029017">
    <property type="entry name" value="Enolase-like_N"/>
</dbReference>
<keyword evidence="4" id="KW-0460">Magnesium</keyword>
<protein>
    <recommendedName>
        <fullName evidence="7">Mandelate racemase/muconate lactonizing enzyme C-terminal domain-containing protein</fullName>
    </recommendedName>
</protein>
<feature type="region of interest" description="Disordered" evidence="6">
    <location>
        <begin position="364"/>
        <end position="407"/>
    </location>
</feature>
<evidence type="ECO:0000313" key="9">
    <source>
        <dbReference type="Proteomes" id="UP000053352"/>
    </source>
</evidence>
<dbReference type="SFLD" id="SFLDF00009">
    <property type="entry name" value="o-succinylbenzoate_synthase"/>
    <property type="match status" value="1"/>
</dbReference>
<dbReference type="PANTHER" id="PTHR48073">
    <property type="entry name" value="O-SUCCINYLBENZOATE SYNTHASE-RELATED"/>
    <property type="match status" value="1"/>
</dbReference>
<comment type="caution">
    <text evidence="8">The sequence shown here is derived from an EMBL/GenBank/DDBJ whole genome shotgun (WGS) entry which is preliminary data.</text>
</comment>
<evidence type="ECO:0000256" key="1">
    <source>
        <dbReference type="ARBA" id="ARBA00001946"/>
    </source>
</evidence>
<dbReference type="Pfam" id="PF02746">
    <property type="entry name" value="MR_MLE_N"/>
    <property type="match status" value="1"/>
</dbReference>